<keyword evidence="1 4" id="KW-0378">Hydrolase</keyword>
<dbReference type="GO" id="GO:0016787">
    <property type="term" value="F:hydrolase activity"/>
    <property type="evidence" value="ECO:0007669"/>
    <property type="project" value="UniProtKB-UniRule"/>
</dbReference>
<dbReference type="InterPro" id="IPR002641">
    <property type="entry name" value="PNPLA_dom"/>
</dbReference>
<accession>E7GK83</accession>
<dbReference type="InterPro" id="IPR050301">
    <property type="entry name" value="NTE"/>
</dbReference>
<evidence type="ECO:0000259" key="5">
    <source>
        <dbReference type="PROSITE" id="PS51635"/>
    </source>
</evidence>
<evidence type="ECO:0000313" key="7">
    <source>
        <dbReference type="Proteomes" id="UP000002970"/>
    </source>
</evidence>
<evidence type="ECO:0000256" key="4">
    <source>
        <dbReference type="PROSITE-ProRule" id="PRU01161"/>
    </source>
</evidence>
<feature type="short sequence motif" description="GXSXG" evidence="4">
    <location>
        <begin position="53"/>
        <end position="57"/>
    </location>
</feature>
<evidence type="ECO:0000256" key="3">
    <source>
        <dbReference type="ARBA" id="ARBA00023098"/>
    </source>
</evidence>
<proteinExistence type="predicted"/>
<dbReference type="InterPro" id="IPR037483">
    <property type="entry name" value="YjjU-like"/>
</dbReference>
<dbReference type="InterPro" id="IPR016035">
    <property type="entry name" value="Acyl_Trfase/lysoPLipase"/>
</dbReference>
<dbReference type="SUPFAM" id="SSF52151">
    <property type="entry name" value="FabD/lysophospholipase-like"/>
    <property type="match status" value="1"/>
</dbReference>
<name>E7GK83_CLOS6</name>
<feature type="active site" description="Nucleophile" evidence="4">
    <location>
        <position position="55"/>
    </location>
</feature>
<feature type="short sequence motif" description="DGA/G" evidence="4">
    <location>
        <begin position="175"/>
        <end position="177"/>
    </location>
</feature>
<dbReference type="eggNOG" id="COG4667">
    <property type="taxonomic scope" value="Bacteria"/>
</dbReference>
<dbReference type="PROSITE" id="PS51635">
    <property type="entry name" value="PNPLA"/>
    <property type="match status" value="1"/>
</dbReference>
<dbReference type="EMBL" id="ADLQ01000033">
    <property type="protein sequence ID" value="EGA94779.1"/>
    <property type="molecule type" value="Genomic_DNA"/>
</dbReference>
<comment type="caution">
    <text evidence="4">Lacks conserved residue(s) required for the propagation of feature annotation.</text>
</comment>
<keyword evidence="2 4" id="KW-0442">Lipid degradation</keyword>
<dbReference type="Pfam" id="PF01734">
    <property type="entry name" value="Patatin"/>
    <property type="match status" value="1"/>
</dbReference>
<keyword evidence="3 4" id="KW-0443">Lipid metabolism</keyword>
<evidence type="ECO:0000256" key="1">
    <source>
        <dbReference type="ARBA" id="ARBA00022801"/>
    </source>
</evidence>
<dbReference type="GO" id="GO:0016042">
    <property type="term" value="P:lipid catabolic process"/>
    <property type="evidence" value="ECO:0007669"/>
    <property type="project" value="UniProtKB-UniRule"/>
</dbReference>
<gene>
    <name evidence="6" type="ORF">HMPREF9474_01328</name>
</gene>
<dbReference type="InterPro" id="IPR045943">
    <property type="entry name" value="DUF6363"/>
</dbReference>
<reference evidence="6 7" key="1">
    <citation type="submission" date="2010-12" db="EMBL/GenBank/DDBJ databases">
        <title>The Genome Sequence of Clostridium symbiosum strain WAL-14163.</title>
        <authorList>
            <person name="Earl A."/>
            <person name="Ward D."/>
            <person name="Feldgarden M."/>
            <person name="Gevers D."/>
            <person name="Finegold S.M."/>
            <person name="Summanen P.H."/>
            <person name="Molitoris D.R."/>
            <person name="Vaisanen M.L."/>
            <person name="Daigneault M."/>
            <person name="Young S.K."/>
            <person name="Zeng Q."/>
            <person name="Gargeya S."/>
            <person name="Fitzgerald M."/>
            <person name="Haas B."/>
            <person name="Abouelleil A."/>
            <person name="Alvarado L."/>
            <person name="Arachchi H.M."/>
            <person name="Berlin A."/>
            <person name="Brown A."/>
            <person name="Chapman S.B."/>
            <person name="Chen Z."/>
            <person name="Dunbar C."/>
            <person name="Freedman E."/>
            <person name="Gearin G."/>
            <person name="Gellesch M."/>
            <person name="Goldberg J."/>
            <person name="Griggs A."/>
            <person name="Gujja S."/>
            <person name="Heilman E."/>
            <person name="Heiman D."/>
            <person name="Howarth C."/>
            <person name="Larson L."/>
            <person name="Lui A."/>
            <person name="MacDonald P.J.P."/>
            <person name="Mehta T."/>
            <person name="Montmayeur A."/>
            <person name="Murphy C."/>
            <person name="Neiman D."/>
            <person name="Pearson M."/>
            <person name="Priest M."/>
            <person name="Roberts A."/>
            <person name="Saif S."/>
            <person name="Shea T."/>
            <person name="Shenoy N."/>
            <person name="Sisk P."/>
            <person name="Stolte C."/>
            <person name="Sykes S."/>
            <person name="White J."/>
            <person name="Yandava C."/>
            <person name="Nusbaum C."/>
            <person name="Birren B."/>
        </authorList>
    </citation>
    <scope>NUCLEOTIDE SEQUENCE [LARGE SCALE GENOMIC DNA]</scope>
    <source>
        <strain evidence="6 7">WAL-14163</strain>
    </source>
</reference>
<dbReference type="PANTHER" id="PTHR14226:SF25">
    <property type="entry name" value="PHOSPHOESTERASE"/>
    <property type="match status" value="1"/>
</dbReference>
<evidence type="ECO:0000313" key="6">
    <source>
        <dbReference type="EMBL" id="EGA94779.1"/>
    </source>
</evidence>
<dbReference type="STRING" id="1512.GCA_900049235_01451"/>
<dbReference type="HOGENOM" id="CLU_048271_1_0_9"/>
<dbReference type="Pfam" id="PF19890">
    <property type="entry name" value="DUF6363"/>
    <property type="match status" value="1"/>
</dbReference>
<sequence length="310" mass="35813">MALRGPVREERRYDSKLTEGALVLEGGSLRSVFTAGVLDTLLEHEIRLSYVNGVSAGTMAGMNYISGQKGRMLRINKEYLHDRRYMGLRSLVKSRLIFNFDFVFGELSNELIPFDYDAFYGSPQKFEVVATRCRTGRPEFFDKSSCTEMMQAVRASSSIPMLSRMVKVNHKNYLDGGVSLPIAYERAFELGYGKVVVVLTRHRGYRKKPVGSMTERAYERYFAPLPHLREALYEVPGRYNRMQEEIDRLEEEGRIFVIRPEYPVDVSRFEQDVRKLEKLYREGVRIMEGRLEALEAYLLILSPDRAKISL</sequence>
<dbReference type="Proteomes" id="UP000002970">
    <property type="component" value="Unassembled WGS sequence"/>
</dbReference>
<dbReference type="PANTHER" id="PTHR14226">
    <property type="entry name" value="NEUROPATHY TARGET ESTERASE/SWISS CHEESE D.MELANOGASTER"/>
    <property type="match status" value="1"/>
</dbReference>
<dbReference type="AlphaFoldDB" id="E7GK83"/>
<dbReference type="RefSeq" id="WP_003499675.1">
    <property type="nucleotide sequence ID" value="NZ_GL834307.1"/>
</dbReference>
<organism evidence="6 7">
    <name type="scientific">Clostridium symbiosum (strain WAL-14163)</name>
    <dbReference type="NCBI Taxonomy" id="742740"/>
    <lineage>
        <taxon>Bacteria</taxon>
        <taxon>Bacillati</taxon>
        <taxon>Bacillota</taxon>
        <taxon>Clostridia</taxon>
        <taxon>Lachnospirales</taxon>
        <taxon>Lachnospiraceae</taxon>
        <taxon>Otoolea</taxon>
    </lineage>
</organism>
<dbReference type="Gene3D" id="3.40.1090.10">
    <property type="entry name" value="Cytosolic phospholipase A2 catalytic domain"/>
    <property type="match status" value="2"/>
</dbReference>
<evidence type="ECO:0000256" key="2">
    <source>
        <dbReference type="ARBA" id="ARBA00022963"/>
    </source>
</evidence>
<feature type="active site" description="Proton acceptor" evidence="4">
    <location>
        <position position="175"/>
    </location>
</feature>
<protein>
    <submittedName>
        <fullName evidence="6">RssA protein</fullName>
    </submittedName>
</protein>
<dbReference type="CDD" id="cd07208">
    <property type="entry name" value="Pat_hypo_Ecoli_yjju_like"/>
    <property type="match status" value="1"/>
</dbReference>
<comment type="caution">
    <text evidence="6">The sequence shown here is derived from an EMBL/GenBank/DDBJ whole genome shotgun (WGS) entry which is preliminary data.</text>
</comment>
<keyword evidence="7" id="KW-1185">Reference proteome</keyword>
<feature type="domain" description="PNPLA" evidence="5">
    <location>
        <begin position="22"/>
        <end position="188"/>
    </location>
</feature>